<dbReference type="WBParaSite" id="MhA1_Contig111.frz3.gene2">
    <property type="protein sequence ID" value="MhA1_Contig111.frz3.gene2"/>
    <property type="gene ID" value="MhA1_Contig111.frz3.gene2"/>
</dbReference>
<evidence type="ECO:0000313" key="2">
    <source>
        <dbReference type="Proteomes" id="UP000095281"/>
    </source>
</evidence>
<name>A0A1I8AZX2_MELHA</name>
<dbReference type="InterPro" id="IPR050713">
    <property type="entry name" value="RTP_Phos/Ushers"/>
</dbReference>
<dbReference type="InterPro" id="IPR036116">
    <property type="entry name" value="FN3_sf"/>
</dbReference>
<sequence length="623" mass="68822">MLININSDGFNVQWEPPLIPNGVVLGYSIYWSSNPDAELSEWSQKNFDSDARGATITDQQEQTPYVIRLQAFGSDGPGLISPSYEVVTGLKHIPLNIPFGNASIGPVHLILEPDPSTVHRFISVPTEARTSTSRTLICEARNDQGQVRDGHVFRVLRPGGPPLEFGSLKLFCITLYYFYVEIDNSVTLDWGPPIHPNVNLTGYIVYISPDPNLPLEQWRIFTIDAKQPELTLPRGELEPQTPYYVRVAAENPYGRGQLSDISRFVTLSGAPIDTPTDLSVQIEPDNTIRASWNPPTQPNGELKHYTVYFISEDKALEMPDADEKYQNWPSVQVPAKEYVIGQVMLDRETYAVLPNTTYRIRVTASNELSEGPATPKAVFRTGSGEVVPTLKLEPPDNPANIKPLEDYSVLCIGTGLPAPDIWWTLGTEVDRQQGGAQLSLGKLSKDIVAVCHAQNNAGVVELTLNVQVAGPGTPPNEIVAIPLASQILSIEWAPPDEPNGKLIGYVLHYAEVPDDKTELAEDDWKKVRVGQDANKHQLEALKPKALLTNLKIFLNFSNCRQTTGLDYRQSQIGERALSPVFPLLLDPVKARTLPLAPKAPDVMPVEVHPNNTGKLHTKLIVQL</sequence>
<dbReference type="InterPro" id="IPR013783">
    <property type="entry name" value="Ig-like_fold"/>
</dbReference>
<dbReference type="GO" id="GO:0016020">
    <property type="term" value="C:membrane"/>
    <property type="evidence" value="ECO:0007669"/>
    <property type="project" value="UniProtKB-SubCell"/>
</dbReference>
<dbReference type="PANTHER" id="PTHR46957:SF3">
    <property type="entry name" value="CYTOKINE RECEPTOR"/>
    <property type="match status" value="1"/>
</dbReference>
<dbReference type="OMA" id="TIRASWN"/>
<reference evidence="3" key="1">
    <citation type="submission" date="2016-11" db="UniProtKB">
        <authorList>
            <consortium name="WormBaseParasite"/>
        </authorList>
    </citation>
    <scope>IDENTIFICATION</scope>
</reference>
<dbReference type="AlphaFoldDB" id="A0A1I8AZX2"/>
<dbReference type="Pfam" id="PF00041">
    <property type="entry name" value="fn3"/>
    <property type="match status" value="3"/>
</dbReference>
<dbReference type="SUPFAM" id="SSF49265">
    <property type="entry name" value="Fibronectin type III"/>
    <property type="match status" value="3"/>
</dbReference>
<evidence type="ECO:0000259" key="1">
    <source>
        <dbReference type="PROSITE" id="PS50853"/>
    </source>
</evidence>
<dbReference type="InterPro" id="IPR003961">
    <property type="entry name" value="FN3_dom"/>
</dbReference>
<dbReference type="CDD" id="cd00063">
    <property type="entry name" value="FN3"/>
    <property type="match status" value="4"/>
</dbReference>
<feature type="domain" description="Fibronectin type-III" evidence="1">
    <location>
        <begin position="474"/>
        <end position="573"/>
    </location>
</feature>
<dbReference type="Proteomes" id="UP000095281">
    <property type="component" value="Unplaced"/>
</dbReference>
<evidence type="ECO:0000313" key="3">
    <source>
        <dbReference type="WBParaSite" id="MhA1_Contig111.frz3.gene2"/>
    </source>
</evidence>
<dbReference type="Gene3D" id="2.60.40.10">
    <property type="entry name" value="Immunoglobulins"/>
    <property type="match status" value="4"/>
</dbReference>
<dbReference type="PANTHER" id="PTHR46957">
    <property type="entry name" value="CYTOKINE RECEPTOR"/>
    <property type="match status" value="1"/>
</dbReference>
<keyword evidence="2" id="KW-1185">Reference proteome</keyword>
<feature type="domain" description="Fibronectin type-III" evidence="1">
    <location>
        <begin position="161"/>
        <end position="269"/>
    </location>
</feature>
<proteinExistence type="predicted"/>
<accession>A0A1I8AZX2</accession>
<feature type="domain" description="Fibronectin type-III" evidence="1">
    <location>
        <begin position="274"/>
        <end position="384"/>
    </location>
</feature>
<feature type="domain" description="Fibronectin type-III" evidence="1">
    <location>
        <begin position="1"/>
        <end position="91"/>
    </location>
</feature>
<dbReference type="PROSITE" id="PS50853">
    <property type="entry name" value="FN3"/>
    <property type="match status" value="4"/>
</dbReference>
<organism evidence="2 3">
    <name type="scientific">Meloidogyne hapla</name>
    <name type="common">Root-knot nematode worm</name>
    <dbReference type="NCBI Taxonomy" id="6305"/>
    <lineage>
        <taxon>Eukaryota</taxon>
        <taxon>Metazoa</taxon>
        <taxon>Ecdysozoa</taxon>
        <taxon>Nematoda</taxon>
        <taxon>Chromadorea</taxon>
        <taxon>Rhabditida</taxon>
        <taxon>Tylenchina</taxon>
        <taxon>Tylenchomorpha</taxon>
        <taxon>Tylenchoidea</taxon>
        <taxon>Meloidogynidae</taxon>
        <taxon>Meloidogyninae</taxon>
        <taxon>Meloidogyne</taxon>
    </lineage>
</organism>
<protein>
    <submittedName>
        <fullName evidence="3">Fibronectin type-III domain-containing protein</fullName>
    </submittedName>
</protein>
<dbReference type="SMART" id="SM00060">
    <property type="entry name" value="FN3"/>
    <property type="match status" value="4"/>
</dbReference>